<evidence type="ECO:0000259" key="3">
    <source>
        <dbReference type="Pfam" id="PF22124"/>
    </source>
</evidence>
<reference evidence="5" key="1">
    <citation type="submission" date="2017-04" db="EMBL/GenBank/DDBJ databases">
        <title>Function of individual gut microbiota members based on whole genome sequencing of pure cultures obtained from chicken caecum.</title>
        <authorList>
            <person name="Medvecky M."/>
            <person name="Cejkova D."/>
            <person name="Polansky O."/>
            <person name="Karasova D."/>
            <person name="Kubasova T."/>
            <person name="Cizek A."/>
            <person name="Rychlik I."/>
        </authorList>
    </citation>
    <scope>NUCLEOTIDE SEQUENCE [LARGE SCALE GENOMIC DNA]</scope>
    <source>
        <strain evidence="5">An42</strain>
    </source>
</reference>
<feature type="domain" description="Alpha fucosidase A-like C-terminal" evidence="2">
    <location>
        <begin position="715"/>
        <end position="807"/>
    </location>
</feature>
<dbReference type="PANTHER" id="PTHR31084">
    <property type="entry name" value="ALPHA-L-FUCOSIDASE 2"/>
    <property type="match status" value="1"/>
</dbReference>
<dbReference type="InterPro" id="IPR012341">
    <property type="entry name" value="6hp_glycosidase-like_sf"/>
</dbReference>
<dbReference type="InterPro" id="IPR054363">
    <property type="entry name" value="GH95_cat"/>
</dbReference>
<proteinExistence type="predicted"/>
<feature type="domain" description="Glycosyl hydrolase family 95 catalytic" evidence="3">
    <location>
        <begin position="307"/>
        <end position="713"/>
    </location>
</feature>
<protein>
    <recommendedName>
        <fullName evidence="6">Glycosyl hydrolase family 95 N-terminal domain-containing protein</fullName>
    </recommendedName>
</protein>
<evidence type="ECO:0000259" key="1">
    <source>
        <dbReference type="Pfam" id="PF14498"/>
    </source>
</evidence>
<dbReference type="AlphaFoldDB" id="A0A9Q5X7N4"/>
<sequence>MNKIKIFFLTLIAIPLIAQEEPKTLWFEQPANQWVEALPIGNGQIGAMIFGGVEEELIQLNEGTLWSGSPLKKNVNPEAYKFLAPVREALAKEDYQQATKLCKKMQGFFTENFLPLGDLKIKQDFGHKARVVDYKRILQLDKAIASIEFVVDEVHYTRKMFTSAPDSVMVIQFTADKLRKLTLDIHLTSLLKHHVTANGKDLFVLSGQAPACVDPIYYERPGREPIVQVDKDGLQGMRFQTVLKAIPDGGTIVSDEKGIHVKDANSLTLLLSAATSFNGFNKHPDSEGKDEKVISCHRIDRIDKVDFAVLKKRHITDFKSYFDRVSLHLTDTLNSTINKKLPTDFRLKLYSYGNYDPQLEELYFQYGRYLLISASRPGGSAINLQGLWSNEVRPPWASNYTININTEMNYWLAESTNLSEMHQSLLNFIKNLSITGEDTAKEYYHARGWMAHHNSDIWALSNSVGNCGDGNPSWASWYMGGNWLSLHLWEHYCYTGDKEFLKNEAYPIMKGAALFCFDWLLEKNGYLITSPSTSPENNFFVDNNVYAVSEAATMDMAIIHDLFTNVIEASEILGIDKKFRSEVIKKKERLFPYQIGSFGQLQEWSKDYKETDMNHRHLSHLFGVYPGRQISPLITPELAKAVSRTLELRGDKGTGWSKAWKICLIARLLDGNHAYKMIREMLQYSTYANLFNSCPPFQIDGNFGATAGFVEMLLQSQLKEIHLLPALPDNWPSGCISGLKSRGNFEVAIAWKNHQLKQAEIKSNLGNKCVLRTSVPVRVKGTVSTQVQDGNYYINMFDTQKGSTYLVEVDL</sequence>
<dbReference type="Gene3D" id="1.50.10.10">
    <property type="match status" value="1"/>
</dbReference>
<name>A0A9Q5X7N4_9BACT</name>
<dbReference type="EMBL" id="NFIJ01000015">
    <property type="protein sequence ID" value="OUO04163.1"/>
    <property type="molecule type" value="Genomic_DNA"/>
</dbReference>
<dbReference type="InterPro" id="IPR008928">
    <property type="entry name" value="6-hairpin_glycosidase_sf"/>
</dbReference>
<dbReference type="PANTHER" id="PTHR31084:SF0">
    <property type="entry name" value="ALPHA-L-FUCOSIDASE 2"/>
    <property type="match status" value="1"/>
</dbReference>
<dbReference type="FunFam" id="1.50.10.10:FF:000028">
    <property type="entry name" value="Alpha-L-fucosidase 2"/>
    <property type="match status" value="1"/>
</dbReference>
<accession>A0A9Q5X7N4</accession>
<dbReference type="Pfam" id="PF21307">
    <property type="entry name" value="Glyco_hydro_95_C"/>
    <property type="match status" value="1"/>
</dbReference>
<evidence type="ECO:0008006" key="6">
    <source>
        <dbReference type="Google" id="ProtNLM"/>
    </source>
</evidence>
<dbReference type="RefSeq" id="WP_008151388.1">
    <property type="nucleotide sequence ID" value="NZ_CAJLBM010000050.1"/>
</dbReference>
<dbReference type="GO" id="GO:0005975">
    <property type="term" value="P:carbohydrate metabolic process"/>
    <property type="evidence" value="ECO:0007669"/>
    <property type="project" value="InterPro"/>
</dbReference>
<dbReference type="Proteomes" id="UP000195975">
    <property type="component" value="Unassembled WGS sequence"/>
</dbReference>
<feature type="domain" description="Glycosyl hydrolase family 95 N-terminal" evidence="1">
    <location>
        <begin position="25"/>
        <end position="278"/>
    </location>
</feature>
<evidence type="ECO:0000313" key="4">
    <source>
        <dbReference type="EMBL" id="OUO04163.1"/>
    </source>
</evidence>
<dbReference type="InterPro" id="IPR016518">
    <property type="entry name" value="Alpha-L-fucosidase"/>
</dbReference>
<dbReference type="PIRSF" id="PIRSF007663">
    <property type="entry name" value="UCP007663"/>
    <property type="match status" value="1"/>
</dbReference>
<organism evidence="4 5">
    <name type="scientific">Parabacteroides johnsonii</name>
    <dbReference type="NCBI Taxonomy" id="387661"/>
    <lineage>
        <taxon>Bacteria</taxon>
        <taxon>Pseudomonadati</taxon>
        <taxon>Bacteroidota</taxon>
        <taxon>Bacteroidia</taxon>
        <taxon>Bacteroidales</taxon>
        <taxon>Tannerellaceae</taxon>
        <taxon>Parabacteroides</taxon>
    </lineage>
</organism>
<dbReference type="Pfam" id="PF14498">
    <property type="entry name" value="Glyco_hyd_65N_2"/>
    <property type="match status" value="1"/>
</dbReference>
<dbReference type="InterPro" id="IPR027414">
    <property type="entry name" value="GH95_N_dom"/>
</dbReference>
<evidence type="ECO:0000259" key="2">
    <source>
        <dbReference type="Pfam" id="PF21307"/>
    </source>
</evidence>
<dbReference type="SUPFAM" id="SSF48208">
    <property type="entry name" value="Six-hairpin glycosidases"/>
    <property type="match status" value="1"/>
</dbReference>
<evidence type="ECO:0000313" key="5">
    <source>
        <dbReference type="Proteomes" id="UP000195975"/>
    </source>
</evidence>
<dbReference type="InterPro" id="IPR049053">
    <property type="entry name" value="AFCA-like_C"/>
</dbReference>
<dbReference type="GO" id="GO:0004560">
    <property type="term" value="F:alpha-L-fucosidase activity"/>
    <property type="evidence" value="ECO:0007669"/>
    <property type="project" value="InterPro"/>
</dbReference>
<gene>
    <name evidence="4" type="ORF">B5F96_13000</name>
</gene>
<dbReference type="GeneID" id="93408916"/>
<comment type="caution">
    <text evidence="4">The sequence shown here is derived from an EMBL/GenBank/DDBJ whole genome shotgun (WGS) entry which is preliminary data.</text>
</comment>
<dbReference type="Pfam" id="PF22124">
    <property type="entry name" value="Glyco_hydro_95_cat"/>
    <property type="match status" value="1"/>
</dbReference>